<dbReference type="PROSITE" id="PS51007">
    <property type="entry name" value="CYTC"/>
    <property type="match status" value="1"/>
</dbReference>
<feature type="domain" description="Cytochrome c" evidence="7">
    <location>
        <begin position="90"/>
        <end position="175"/>
    </location>
</feature>
<keyword evidence="1" id="KW-0813">Transport</keyword>
<keyword evidence="9" id="KW-1185">Reference proteome</keyword>
<feature type="binding site" description="covalent" evidence="6">
    <location>
        <position position="153"/>
    </location>
    <ligand>
        <name>heme c</name>
        <dbReference type="ChEBI" id="CHEBI:61717"/>
    </ligand>
</feature>
<comment type="PTM">
    <text evidence="6">Binds 1 heme c group covalently per subunit.</text>
</comment>
<evidence type="ECO:0000256" key="5">
    <source>
        <dbReference type="ARBA" id="ARBA00023004"/>
    </source>
</evidence>
<keyword evidence="2 6" id="KW-0349">Heme</keyword>
<dbReference type="InterPro" id="IPR009056">
    <property type="entry name" value="Cyt_c-like_dom"/>
</dbReference>
<evidence type="ECO:0000259" key="7">
    <source>
        <dbReference type="PROSITE" id="PS51007"/>
    </source>
</evidence>
<dbReference type="Proteomes" id="UP000295525">
    <property type="component" value="Unassembled WGS sequence"/>
</dbReference>
<dbReference type="Pfam" id="PF00034">
    <property type="entry name" value="Cytochrom_C"/>
    <property type="match status" value="1"/>
</dbReference>
<evidence type="ECO:0000313" key="9">
    <source>
        <dbReference type="Proteomes" id="UP000295525"/>
    </source>
</evidence>
<name>A0A4R3LRI7_9BURK</name>
<keyword evidence="3 6" id="KW-0479">Metal-binding</keyword>
<proteinExistence type="predicted"/>
<gene>
    <name evidence="8" type="ORF">EDC26_12538</name>
</gene>
<accession>A0A4R3LRI7</accession>
<evidence type="ECO:0000313" key="8">
    <source>
        <dbReference type="EMBL" id="TCT01145.1"/>
    </source>
</evidence>
<dbReference type="GO" id="GO:0005506">
    <property type="term" value="F:iron ion binding"/>
    <property type="evidence" value="ECO:0007669"/>
    <property type="project" value="InterPro"/>
</dbReference>
<evidence type="ECO:0000256" key="3">
    <source>
        <dbReference type="ARBA" id="ARBA00022723"/>
    </source>
</evidence>
<organism evidence="8 9">
    <name type="scientific">Paralcaligenes ureilyticus</name>
    <dbReference type="NCBI Taxonomy" id="627131"/>
    <lineage>
        <taxon>Bacteria</taxon>
        <taxon>Pseudomonadati</taxon>
        <taxon>Pseudomonadota</taxon>
        <taxon>Betaproteobacteria</taxon>
        <taxon>Burkholderiales</taxon>
        <taxon>Alcaligenaceae</taxon>
        <taxon>Paralcaligenes</taxon>
    </lineage>
</organism>
<dbReference type="SUPFAM" id="SSF46626">
    <property type="entry name" value="Cytochrome c"/>
    <property type="match status" value="1"/>
</dbReference>
<dbReference type="GO" id="GO:0020037">
    <property type="term" value="F:heme binding"/>
    <property type="evidence" value="ECO:0007669"/>
    <property type="project" value="InterPro"/>
</dbReference>
<dbReference type="InterPro" id="IPR036909">
    <property type="entry name" value="Cyt_c-like_dom_sf"/>
</dbReference>
<dbReference type="GO" id="GO:0009055">
    <property type="term" value="F:electron transfer activity"/>
    <property type="evidence" value="ECO:0007669"/>
    <property type="project" value="InterPro"/>
</dbReference>
<evidence type="ECO:0000256" key="4">
    <source>
        <dbReference type="ARBA" id="ARBA00022982"/>
    </source>
</evidence>
<keyword evidence="4" id="KW-0249">Electron transport</keyword>
<dbReference type="AlphaFoldDB" id="A0A4R3LRI7"/>
<dbReference type="Gene3D" id="1.10.760.10">
    <property type="entry name" value="Cytochrome c-like domain"/>
    <property type="match status" value="1"/>
</dbReference>
<dbReference type="EMBL" id="SMAJ01000025">
    <property type="protein sequence ID" value="TCT01145.1"/>
    <property type="molecule type" value="Genomic_DNA"/>
</dbReference>
<keyword evidence="5 6" id="KW-0408">Iron</keyword>
<evidence type="ECO:0000256" key="2">
    <source>
        <dbReference type="ARBA" id="ARBA00022617"/>
    </source>
</evidence>
<dbReference type="PRINTS" id="PR00606">
    <property type="entry name" value="CYTCHROMECID"/>
</dbReference>
<comment type="caution">
    <text evidence="8">The sequence shown here is derived from an EMBL/GenBank/DDBJ whole genome shotgun (WGS) entry which is preliminary data.</text>
</comment>
<evidence type="ECO:0000256" key="6">
    <source>
        <dbReference type="PIRSR" id="PIRSR602324-1"/>
    </source>
</evidence>
<dbReference type="InterPro" id="IPR002324">
    <property type="entry name" value="Cyt_c_ID"/>
</dbReference>
<reference evidence="8 9" key="1">
    <citation type="submission" date="2019-03" db="EMBL/GenBank/DDBJ databases">
        <title>Genomic Encyclopedia of Type Strains, Phase IV (KMG-IV): sequencing the most valuable type-strain genomes for metagenomic binning, comparative biology and taxonomic classification.</title>
        <authorList>
            <person name="Goeker M."/>
        </authorList>
    </citation>
    <scope>NUCLEOTIDE SEQUENCE [LARGE SCALE GENOMIC DNA]</scope>
    <source>
        <strain evidence="8 9">DSM 24591</strain>
    </source>
</reference>
<protein>
    <submittedName>
        <fullName evidence="8">Cytochrome c551/c552</fullName>
    </submittedName>
</protein>
<evidence type="ECO:0000256" key="1">
    <source>
        <dbReference type="ARBA" id="ARBA00022448"/>
    </source>
</evidence>
<feature type="binding site" description="covalent" evidence="6">
    <location>
        <position position="104"/>
    </location>
    <ligand>
        <name>heme c</name>
        <dbReference type="ChEBI" id="CHEBI:61717"/>
    </ligand>
</feature>
<feature type="binding site" description="covalent" evidence="6">
    <location>
        <position position="108"/>
    </location>
    <ligand>
        <name>heme c</name>
        <dbReference type="ChEBI" id="CHEBI:61717"/>
    </ligand>
</feature>
<sequence>MLQDPHGRSSDQSLSGRCDVLVVGLESDAPAMGSKTQCLPRIEKRSAVMGLKIFAITLGAAGAFSCALAGAQPGGHDLRGANAPAGASVGTQSTGTDLIRANNCLACHQVSQKRVGPAFTLIAKRFAGQPGAAEYLAGAIRQGGKGRWGPVPMPAQPQVSPEQASAIAAWILTLAAPGPDPS</sequence>